<sequence length="126" mass="13788">MAETGTISNIIGVIGAGTRVSFTLFQFGASIGSAGTEARTIGTEITLFCSVLKQLQSTFTNARSFRQSISAIDTIHEVLDQCQEIFKDIESIIDGLQKRKAATLEPSSQFISRVRWTSKKSKLQLL</sequence>
<dbReference type="RefSeq" id="XP_024726440.1">
    <property type="nucleotide sequence ID" value="XM_024871646.1"/>
</dbReference>
<dbReference type="PANTHER" id="PTHR36167:SF4">
    <property type="entry name" value="FUNGAL N-TERMINAL DOMAIN-CONTAINING PROTEIN"/>
    <property type="match status" value="1"/>
</dbReference>
<name>A0A2J6SFJ8_9HELO</name>
<dbReference type="AlphaFoldDB" id="A0A2J6SFJ8"/>
<organism evidence="1 2">
    <name type="scientific">Hyaloscypha bicolor E</name>
    <dbReference type="NCBI Taxonomy" id="1095630"/>
    <lineage>
        <taxon>Eukaryota</taxon>
        <taxon>Fungi</taxon>
        <taxon>Dikarya</taxon>
        <taxon>Ascomycota</taxon>
        <taxon>Pezizomycotina</taxon>
        <taxon>Leotiomycetes</taxon>
        <taxon>Helotiales</taxon>
        <taxon>Hyaloscyphaceae</taxon>
        <taxon>Hyaloscypha</taxon>
        <taxon>Hyaloscypha bicolor</taxon>
    </lineage>
</organism>
<dbReference type="STRING" id="1095630.A0A2J6SFJ8"/>
<evidence type="ECO:0000313" key="1">
    <source>
        <dbReference type="EMBL" id="PMD49536.1"/>
    </source>
</evidence>
<dbReference type="GO" id="GO:0006355">
    <property type="term" value="P:regulation of DNA-templated transcription"/>
    <property type="evidence" value="ECO:0007669"/>
    <property type="project" value="InterPro"/>
</dbReference>
<gene>
    <name evidence="1" type="ORF">K444DRAFT_290092</name>
</gene>
<accession>A0A2J6SFJ8</accession>
<reference evidence="1 2" key="1">
    <citation type="submission" date="2016-04" db="EMBL/GenBank/DDBJ databases">
        <title>A degradative enzymes factory behind the ericoid mycorrhizal symbiosis.</title>
        <authorList>
            <consortium name="DOE Joint Genome Institute"/>
            <person name="Martino E."/>
            <person name="Morin E."/>
            <person name="Grelet G."/>
            <person name="Kuo A."/>
            <person name="Kohler A."/>
            <person name="Daghino S."/>
            <person name="Barry K."/>
            <person name="Choi C."/>
            <person name="Cichocki N."/>
            <person name="Clum A."/>
            <person name="Copeland A."/>
            <person name="Hainaut M."/>
            <person name="Haridas S."/>
            <person name="Labutti K."/>
            <person name="Lindquist E."/>
            <person name="Lipzen A."/>
            <person name="Khouja H.-R."/>
            <person name="Murat C."/>
            <person name="Ohm R."/>
            <person name="Olson A."/>
            <person name="Spatafora J."/>
            <person name="Veneault-Fourrey C."/>
            <person name="Henrissat B."/>
            <person name="Grigoriev I."/>
            <person name="Martin F."/>
            <person name="Perotto S."/>
        </authorList>
    </citation>
    <scope>NUCLEOTIDE SEQUENCE [LARGE SCALE GENOMIC DNA]</scope>
    <source>
        <strain evidence="1 2">E</strain>
    </source>
</reference>
<dbReference type="PANTHER" id="PTHR36167">
    <property type="entry name" value="C2H2 FINGER DOMAIN TRANSCRIPTION FACTOR (EUROFUNG)-RELATED"/>
    <property type="match status" value="1"/>
</dbReference>
<dbReference type="InterPro" id="IPR039327">
    <property type="entry name" value="CON7-like"/>
</dbReference>
<dbReference type="Proteomes" id="UP000235371">
    <property type="component" value="Unassembled WGS sequence"/>
</dbReference>
<dbReference type="GeneID" id="36579728"/>
<evidence type="ECO:0008006" key="3">
    <source>
        <dbReference type="Google" id="ProtNLM"/>
    </source>
</evidence>
<protein>
    <recommendedName>
        <fullName evidence="3">Fungal N-terminal domain-containing protein</fullName>
    </recommendedName>
</protein>
<dbReference type="EMBL" id="KZ613920">
    <property type="protein sequence ID" value="PMD49536.1"/>
    <property type="molecule type" value="Genomic_DNA"/>
</dbReference>
<dbReference type="OrthoDB" id="1394818at2759"/>
<evidence type="ECO:0000313" key="2">
    <source>
        <dbReference type="Proteomes" id="UP000235371"/>
    </source>
</evidence>
<proteinExistence type="predicted"/>
<dbReference type="InParanoid" id="A0A2J6SFJ8"/>
<keyword evidence="2" id="KW-1185">Reference proteome</keyword>